<dbReference type="SUPFAM" id="SSF88659">
    <property type="entry name" value="Sigma3 and sigma4 domains of RNA polymerase sigma factors"/>
    <property type="match status" value="1"/>
</dbReference>
<accession>A0ABP9D480</accession>
<evidence type="ECO:0000313" key="8">
    <source>
        <dbReference type="EMBL" id="GAA4824618.1"/>
    </source>
</evidence>
<dbReference type="Gene3D" id="1.10.1740.10">
    <property type="match status" value="1"/>
</dbReference>
<keyword evidence="9" id="KW-1185">Reference proteome</keyword>
<keyword evidence="3" id="KW-0731">Sigma factor</keyword>
<comment type="similarity">
    <text evidence="1">Belongs to the sigma-70 factor family. ECF subfamily.</text>
</comment>
<keyword evidence="4" id="KW-0238">DNA-binding</keyword>
<dbReference type="EMBL" id="BAABKQ010000001">
    <property type="protein sequence ID" value="GAA4824618.1"/>
    <property type="molecule type" value="Genomic_DNA"/>
</dbReference>
<dbReference type="InterPro" id="IPR036388">
    <property type="entry name" value="WH-like_DNA-bd_sf"/>
</dbReference>
<evidence type="ECO:0000259" key="7">
    <source>
        <dbReference type="Pfam" id="PF08281"/>
    </source>
</evidence>
<evidence type="ECO:0000313" key="9">
    <source>
        <dbReference type="Proteomes" id="UP001500839"/>
    </source>
</evidence>
<evidence type="ECO:0000256" key="3">
    <source>
        <dbReference type="ARBA" id="ARBA00023082"/>
    </source>
</evidence>
<evidence type="ECO:0000259" key="6">
    <source>
        <dbReference type="Pfam" id="PF04542"/>
    </source>
</evidence>
<keyword evidence="5" id="KW-0804">Transcription</keyword>
<dbReference type="PANTHER" id="PTHR43133">
    <property type="entry name" value="RNA POLYMERASE ECF-TYPE SIGMA FACTO"/>
    <property type="match status" value="1"/>
</dbReference>
<dbReference type="InterPro" id="IPR013324">
    <property type="entry name" value="RNA_pol_sigma_r3/r4-like"/>
</dbReference>
<dbReference type="Gene3D" id="1.10.10.10">
    <property type="entry name" value="Winged helix-like DNA-binding domain superfamily/Winged helix DNA-binding domain"/>
    <property type="match status" value="1"/>
</dbReference>
<sequence>MTVVSGRAADRCARVPYVRTNGGDRSRSDVELLADHVRGDRYAFADLIARHQDYLWAVARRNCRDAEDAADAVQEALLSAHRRAGAFRGECAVRSWLHRIVVNSCLDRLRRNAARPSVPFPDGGWEPADHHDGFARVDAAMTLRVALAELPEEQRMAVYLVDVEGQSVADAAQMLGVARGTVKSRCARARLKLARTLAGLREHAG</sequence>
<feature type="domain" description="RNA polymerase sigma-70 region 2" evidence="6">
    <location>
        <begin position="47"/>
        <end position="113"/>
    </location>
</feature>
<dbReference type="InterPro" id="IPR013249">
    <property type="entry name" value="RNA_pol_sigma70_r4_t2"/>
</dbReference>
<organism evidence="8 9">
    <name type="scientific">Tomitella cavernea</name>
    <dbReference type="NCBI Taxonomy" id="1387982"/>
    <lineage>
        <taxon>Bacteria</taxon>
        <taxon>Bacillati</taxon>
        <taxon>Actinomycetota</taxon>
        <taxon>Actinomycetes</taxon>
        <taxon>Mycobacteriales</taxon>
        <taxon>Tomitella</taxon>
    </lineage>
</organism>
<dbReference type="InterPro" id="IPR014284">
    <property type="entry name" value="RNA_pol_sigma-70_dom"/>
</dbReference>
<reference evidence="9" key="1">
    <citation type="journal article" date="2019" name="Int. J. Syst. Evol. Microbiol.">
        <title>The Global Catalogue of Microorganisms (GCM) 10K type strain sequencing project: providing services to taxonomists for standard genome sequencing and annotation.</title>
        <authorList>
            <consortium name="The Broad Institute Genomics Platform"/>
            <consortium name="The Broad Institute Genome Sequencing Center for Infectious Disease"/>
            <person name="Wu L."/>
            <person name="Ma J."/>
        </authorList>
    </citation>
    <scope>NUCLEOTIDE SEQUENCE [LARGE SCALE GENOMIC DNA]</scope>
    <source>
        <strain evidence="9">JCM 18542</strain>
    </source>
</reference>
<evidence type="ECO:0000256" key="1">
    <source>
        <dbReference type="ARBA" id="ARBA00010641"/>
    </source>
</evidence>
<dbReference type="PANTHER" id="PTHR43133:SF50">
    <property type="entry name" value="ECF RNA POLYMERASE SIGMA FACTOR SIGM"/>
    <property type="match status" value="1"/>
</dbReference>
<dbReference type="NCBIfam" id="NF007225">
    <property type="entry name" value="PRK09643.1"/>
    <property type="match status" value="1"/>
</dbReference>
<dbReference type="SUPFAM" id="SSF88946">
    <property type="entry name" value="Sigma2 domain of RNA polymerase sigma factors"/>
    <property type="match status" value="1"/>
</dbReference>
<comment type="caution">
    <text evidence="8">The sequence shown here is derived from an EMBL/GenBank/DDBJ whole genome shotgun (WGS) entry which is preliminary data.</text>
</comment>
<evidence type="ECO:0000256" key="4">
    <source>
        <dbReference type="ARBA" id="ARBA00023125"/>
    </source>
</evidence>
<feature type="domain" description="RNA polymerase sigma factor 70 region 4 type 2" evidence="7">
    <location>
        <begin position="142"/>
        <end position="193"/>
    </location>
</feature>
<dbReference type="NCBIfam" id="TIGR02937">
    <property type="entry name" value="sigma70-ECF"/>
    <property type="match status" value="1"/>
</dbReference>
<dbReference type="InterPro" id="IPR039425">
    <property type="entry name" value="RNA_pol_sigma-70-like"/>
</dbReference>
<dbReference type="InterPro" id="IPR007627">
    <property type="entry name" value="RNA_pol_sigma70_r2"/>
</dbReference>
<protein>
    <submittedName>
        <fullName evidence="8">RNA polymerase sigma factor SigM</fullName>
    </submittedName>
</protein>
<dbReference type="Pfam" id="PF04542">
    <property type="entry name" value="Sigma70_r2"/>
    <property type="match status" value="1"/>
</dbReference>
<dbReference type="InterPro" id="IPR013325">
    <property type="entry name" value="RNA_pol_sigma_r2"/>
</dbReference>
<name>A0ABP9D480_9ACTN</name>
<evidence type="ECO:0000256" key="5">
    <source>
        <dbReference type="ARBA" id="ARBA00023163"/>
    </source>
</evidence>
<dbReference type="Pfam" id="PF08281">
    <property type="entry name" value="Sigma70_r4_2"/>
    <property type="match status" value="1"/>
</dbReference>
<dbReference type="Proteomes" id="UP001500839">
    <property type="component" value="Unassembled WGS sequence"/>
</dbReference>
<gene>
    <name evidence="8" type="primary">sigM_2</name>
    <name evidence="8" type="ORF">GCM10023353_37180</name>
</gene>
<proteinExistence type="inferred from homology"/>
<evidence type="ECO:0000256" key="2">
    <source>
        <dbReference type="ARBA" id="ARBA00023015"/>
    </source>
</evidence>
<dbReference type="CDD" id="cd06171">
    <property type="entry name" value="Sigma70_r4"/>
    <property type="match status" value="1"/>
</dbReference>
<keyword evidence="2" id="KW-0805">Transcription regulation</keyword>